<feature type="region of interest" description="Disordered" evidence="1">
    <location>
        <begin position="40"/>
        <end position="177"/>
    </location>
</feature>
<dbReference type="SUPFAM" id="SSF47090">
    <property type="entry name" value="PGBD-like"/>
    <property type="match status" value="1"/>
</dbReference>
<keyword evidence="2" id="KW-0472">Membrane</keyword>
<feature type="compositionally biased region" description="Low complexity" evidence="1">
    <location>
        <begin position="247"/>
        <end position="314"/>
    </location>
</feature>
<protein>
    <submittedName>
        <fullName evidence="4">Peptidoglycan-binding protein</fullName>
    </submittedName>
</protein>
<feature type="compositionally biased region" description="Basic and acidic residues" evidence="1">
    <location>
        <begin position="102"/>
        <end position="111"/>
    </location>
</feature>
<reference evidence="4 5" key="1">
    <citation type="submission" date="2023-10" db="EMBL/GenBank/DDBJ databases">
        <authorList>
            <person name="Wang X.X."/>
        </authorList>
    </citation>
    <scope>NUCLEOTIDE SEQUENCE [LARGE SCALE GENOMIC DNA]</scope>
    <source>
        <strain evidence="4 5">NBRC 12816</strain>
    </source>
</reference>
<keyword evidence="2" id="KW-0812">Transmembrane</keyword>
<dbReference type="InterPro" id="IPR036366">
    <property type="entry name" value="PGBDSf"/>
</dbReference>
<feature type="region of interest" description="Disordered" evidence="1">
    <location>
        <begin position="390"/>
        <end position="411"/>
    </location>
</feature>
<dbReference type="EMBL" id="JAWJZF010000523">
    <property type="protein sequence ID" value="MDX2297575.1"/>
    <property type="molecule type" value="Genomic_DNA"/>
</dbReference>
<feature type="compositionally biased region" description="Gly residues" evidence="1">
    <location>
        <begin position="123"/>
        <end position="150"/>
    </location>
</feature>
<keyword evidence="2" id="KW-1133">Transmembrane helix</keyword>
<evidence type="ECO:0000256" key="1">
    <source>
        <dbReference type="SAM" id="MobiDB-lite"/>
    </source>
</evidence>
<keyword evidence="5" id="KW-1185">Reference proteome</keyword>
<name>A0ABU4KIF2_9ACTN</name>
<feature type="compositionally biased region" description="Low complexity" evidence="1">
    <location>
        <begin position="321"/>
        <end position="334"/>
    </location>
</feature>
<dbReference type="InterPro" id="IPR036365">
    <property type="entry name" value="PGBD-like_sf"/>
</dbReference>
<dbReference type="Proteomes" id="UP001278571">
    <property type="component" value="Unassembled WGS sequence"/>
</dbReference>
<feature type="domain" description="Peptidoglycan binding-like" evidence="3">
    <location>
        <begin position="344"/>
        <end position="402"/>
    </location>
</feature>
<evidence type="ECO:0000259" key="3">
    <source>
        <dbReference type="Pfam" id="PF01471"/>
    </source>
</evidence>
<dbReference type="Pfam" id="PF01471">
    <property type="entry name" value="PG_binding_1"/>
    <property type="match status" value="1"/>
</dbReference>
<gene>
    <name evidence="4" type="ORF">R2363_36035</name>
</gene>
<evidence type="ECO:0000313" key="5">
    <source>
        <dbReference type="Proteomes" id="UP001278571"/>
    </source>
</evidence>
<evidence type="ECO:0000313" key="4">
    <source>
        <dbReference type="EMBL" id="MDX2297575.1"/>
    </source>
</evidence>
<proteinExistence type="predicted"/>
<comment type="caution">
    <text evidence="4">The sequence shown here is derived from an EMBL/GenBank/DDBJ whole genome shotgun (WGS) entry which is preliminary data.</text>
</comment>
<accession>A0ABU4KIF2</accession>
<dbReference type="Gene3D" id="1.10.101.10">
    <property type="entry name" value="PGBD-like superfamily/PGBD"/>
    <property type="match status" value="1"/>
</dbReference>
<feature type="transmembrane region" description="Helical" evidence="2">
    <location>
        <begin position="201"/>
        <end position="222"/>
    </location>
</feature>
<organism evidence="4 5">
    <name type="scientific">Streptomyces roseolus</name>
    <dbReference type="NCBI Taxonomy" id="67358"/>
    <lineage>
        <taxon>Bacteria</taxon>
        <taxon>Bacillati</taxon>
        <taxon>Actinomycetota</taxon>
        <taxon>Actinomycetes</taxon>
        <taxon>Kitasatosporales</taxon>
        <taxon>Streptomycetaceae</taxon>
        <taxon>Streptomyces</taxon>
    </lineage>
</organism>
<evidence type="ECO:0000256" key="2">
    <source>
        <dbReference type="SAM" id="Phobius"/>
    </source>
</evidence>
<sequence length="411" mass="41108">MTGQACPECGGRRPGCACARAERAAAEDFDPLRIRPYVTLDAQEGAAAEGGTPGRPGSAAGEAAADEAGDPPTAQLMAIRPPYGAAPSHDASGAGGPVPYGHDGHDGHDAHAPGPTGETLSGQGFGGQSFEGQGFGGQSLDGQGFDGPGWDGHDSHAPDGFAPYGSEGGAHETMPLLLGGVGAGDAAAGTRRGRSRGRRGGLVAGIAAAAVVGTAALAAAVLGGEEPEDRATVPEVTTSASLNIAVSEEPSPSSATPTPTRTPSRTPSPDTPSPSAAPSTASPSASAEPTARPTATAAPTATGGTTPSRPATSAPAPPVAPTTASATPSATDAPEGATLSLGDTGPEVEELQTRLRLLWVYLEEADGVFDEGVQAALIEYQARFWQLEDPEGVYGPDTRRKLEQQTKNLYR</sequence>
<dbReference type="InterPro" id="IPR002477">
    <property type="entry name" value="Peptidoglycan-bd-like"/>
</dbReference>
<feature type="region of interest" description="Disordered" evidence="1">
    <location>
        <begin position="242"/>
        <end position="346"/>
    </location>
</feature>
<dbReference type="RefSeq" id="WP_319013722.1">
    <property type="nucleotide sequence ID" value="NZ_JAWJZF010000523.1"/>
</dbReference>